<proteinExistence type="predicted"/>
<protein>
    <submittedName>
        <fullName evidence="2">Uncharacterized protein</fullName>
    </submittedName>
</protein>
<accession>A0A8H3CZ31</accession>
<feature type="region of interest" description="Disordered" evidence="1">
    <location>
        <begin position="1"/>
        <end position="252"/>
    </location>
</feature>
<feature type="compositionally biased region" description="Basic and acidic residues" evidence="1">
    <location>
        <begin position="62"/>
        <end position="75"/>
    </location>
</feature>
<feature type="compositionally biased region" description="Low complexity" evidence="1">
    <location>
        <begin position="1"/>
        <end position="18"/>
    </location>
</feature>
<comment type="caution">
    <text evidence="2">The sequence shown here is derived from an EMBL/GenBank/DDBJ whole genome shotgun (WGS) entry which is preliminary data.</text>
</comment>
<sequence>MSAPAEPAEPAPEQSQPKPEAKGSDAPKKAPAPATAAADGTKPKKPRKKGGWSGKKKAAPAQKKDDGESEPEGRAVRRTAGTPSGSEDGSEEAEVKSPKSPKPPTAANSPNSPKSPTAAKSMAADIQAEKAHREVVAARKREQQKVQSSIDVERKKNAQRKMEKLEGREWDARKEDADWNHADKPLRGRGGFEGRGRDNRGSGSGGRGGRGRGRGRGGGPGRQGAPGPERPKPADPNDKAQFPDLPAVAPKE</sequence>
<feature type="compositionally biased region" description="Basic and acidic residues" evidence="1">
    <location>
        <begin position="151"/>
        <end position="200"/>
    </location>
</feature>
<evidence type="ECO:0000313" key="3">
    <source>
        <dbReference type="Proteomes" id="UP000663850"/>
    </source>
</evidence>
<feature type="compositionally biased region" description="Low complexity" evidence="1">
    <location>
        <begin position="105"/>
        <end position="121"/>
    </location>
</feature>
<reference evidence="2" key="1">
    <citation type="submission" date="2021-01" db="EMBL/GenBank/DDBJ databases">
        <authorList>
            <person name="Kaushik A."/>
        </authorList>
    </citation>
    <scope>NUCLEOTIDE SEQUENCE</scope>
    <source>
        <strain evidence="2">Type strain: AG8-Rh-89/</strain>
    </source>
</reference>
<dbReference type="EMBL" id="CAJMWZ010005278">
    <property type="protein sequence ID" value="CAE6503513.1"/>
    <property type="molecule type" value="Genomic_DNA"/>
</dbReference>
<feature type="compositionally biased region" description="Basic and acidic residues" evidence="1">
    <location>
        <begin position="229"/>
        <end position="238"/>
    </location>
</feature>
<feature type="compositionally biased region" description="Low complexity" evidence="1">
    <location>
        <begin position="29"/>
        <end position="40"/>
    </location>
</feature>
<evidence type="ECO:0000256" key="1">
    <source>
        <dbReference type="SAM" id="MobiDB-lite"/>
    </source>
</evidence>
<organism evidence="2 3">
    <name type="scientific">Rhizoctonia solani</name>
    <dbReference type="NCBI Taxonomy" id="456999"/>
    <lineage>
        <taxon>Eukaryota</taxon>
        <taxon>Fungi</taxon>
        <taxon>Dikarya</taxon>
        <taxon>Basidiomycota</taxon>
        <taxon>Agaricomycotina</taxon>
        <taxon>Agaricomycetes</taxon>
        <taxon>Cantharellales</taxon>
        <taxon>Ceratobasidiaceae</taxon>
        <taxon>Rhizoctonia</taxon>
    </lineage>
</organism>
<gene>
    <name evidence="2" type="ORF">RDB_LOCUS97304</name>
</gene>
<name>A0A8H3CZ31_9AGAM</name>
<evidence type="ECO:0000313" key="2">
    <source>
        <dbReference type="EMBL" id="CAE6503513.1"/>
    </source>
</evidence>
<feature type="compositionally biased region" description="Basic and acidic residues" evidence="1">
    <location>
        <begin position="19"/>
        <end position="28"/>
    </location>
</feature>
<dbReference type="Proteomes" id="UP000663850">
    <property type="component" value="Unassembled WGS sequence"/>
</dbReference>
<dbReference type="AlphaFoldDB" id="A0A8H3CZ31"/>
<feature type="compositionally biased region" description="Basic and acidic residues" evidence="1">
    <location>
        <begin position="127"/>
        <end position="144"/>
    </location>
</feature>
<feature type="compositionally biased region" description="Basic residues" evidence="1">
    <location>
        <begin position="43"/>
        <end position="58"/>
    </location>
</feature>